<accession>A0ABR2EMJ6</accession>
<evidence type="ECO:0000313" key="2">
    <source>
        <dbReference type="Proteomes" id="UP001472677"/>
    </source>
</evidence>
<dbReference type="EMBL" id="JBBPBM010000013">
    <property type="protein sequence ID" value="KAK8561901.1"/>
    <property type="molecule type" value="Genomic_DNA"/>
</dbReference>
<reference evidence="1 2" key="1">
    <citation type="journal article" date="2024" name="G3 (Bethesda)">
        <title>Genome assembly of Hibiscus sabdariffa L. provides insights into metabolisms of medicinal natural products.</title>
        <authorList>
            <person name="Kim T."/>
        </authorList>
    </citation>
    <scope>NUCLEOTIDE SEQUENCE [LARGE SCALE GENOMIC DNA]</scope>
    <source>
        <strain evidence="1">TK-2024</strain>
        <tissue evidence="1">Old leaves</tissue>
    </source>
</reference>
<comment type="caution">
    <text evidence="1">The sequence shown here is derived from an EMBL/GenBank/DDBJ whole genome shotgun (WGS) entry which is preliminary data.</text>
</comment>
<sequence>MKKKKEYRLRIKTTKRASSSVIVSKGGEFEDLILLGERRSAGATSIHELNCLVSLAITQQQQKLFCPRSQQLVCKEIVIDFAGMLEWGVV</sequence>
<protein>
    <submittedName>
        <fullName evidence="1">Uncharacterized protein</fullName>
    </submittedName>
</protein>
<gene>
    <name evidence="1" type="ORF">V6N12_048956</name>
</gene>
<dbReference type="Proteomes" id="UP001472677">
    <property type="component" value="Unassembled WGS sequence"/>
</dbReference>
<evidence type="ECO:0000313" key="1">
    <source>
        <dbReference type="EMBL" id="KAK8561901.1"/>
    </source>
</evidence>
<organism evidence="1 2">
    <name type="scientific">Hibiscus sabdariffa</name>
    <name type="common">roselle</name>
    <dbReference type="NCBI Taxonomy" id="183260"/>
    <lineage>
        <taxon>Eukaryota</taxon>
        <taxon>Viridiplantae</taxon>
        <taxon>Streptophyta</taxon>
        <taxon>Embryophyta</taxon>
        <taxon>Tracheophyta</taxon>
        <taxon>Spermatophyta</taxon>
        <taxon>Magnoliopsida</taxon>
        <taxon>eudicotyledons</taxon>
        <taxon>Gunneridae</taxon>
        <taxon>Pentapetalae</taxon>
        <taxon>rosids</taxon>
        <taxon>malvids</taxon>
        <taxon>Malvales</taxon>
        <taxon>Malvaceae</taxon>
        <taxon>Malvoideae</taxon>
        <taxon>Hibiscus</taxon>
    </lineage>
</organism>
<proteinExistence type="predicted"/>
<keyword evidence="2" id="KW-1185">Reference proteome</keyword>
<name>A0ABR2EMJ6_9ROSI</name>